<dbReference type="SUPFAM" id="SSF49373">
    <property type="entry name" value="Invasin/intimin cell-adhesion fragments"/>
    <property type="match status" value="1"/>
</dbReference>
<feature type="signal peptide" evidence="1">
    <location>
        <begin position="1"/>
        <end position="22"/>
    </location>
</feature>
<name>A0A917G9I7_9BACI</name>
<feature type="domain" description="Transglutaminase-like" evidence="2">
    <location>
        <begin position="177"/>
        <end position="237"/>
    </location>
</feature>
<dbReference type="InterPro" id="IPR002931">
    <property type="entry name" value="Transglutaminase-like"/>
</dbReference>
<organism evidence="3 4">
    <name type="scientific">Lysinibacillus alkalisoli</name>
    <dbReference type="NCBI Taxonomy" id="1911548"/>
    <lineage>
        <taxon>Bacteria</taxon>
        <taxon>Bacillati</taxon>
        <taxon>Bacillota</taxon>
        <taxon>Bacilli</taxon>
        <taxon>Bacillales</taxon>
        <taxon>Bacillaceae</taxon>
        <taxon>Lysinibacillus</taxon>
    </lineage>
</organism>
<dbReference type="RefSeq" id="WP_188615687.1">
    <property type="nucleotide sequence ID" value="NZ_BMJT01000011.1"/>
</dbReference>
<dbReference type="SMART" id="SM00460">
    <property type="entry name" value="TGc"/>
    <property type="match status" value="1"/>
</dbReference>
<dbReference type="SUPFAM" id="SSF54001">
    <property type="entry name" value="Cysteine proteinases"/>
    <property type="match status" value="1"/>
</dbReference>
<comment type="caution">
    <text evidence="3">The sequence shown here is derived from an EMBL/GenBank/DDBJ whole genome shotgun (WGS) entry which is preliminary data.</text>
</comment>
<dbReference type="AlphaFoldDB" id="A0A917G9I7"/>
<dbReference type="InterPro" id="IPR038765">
    <property type="entry name" value="Papain-like_cys_pep_sf"/>
</dbReference>
<accession>A0A917G9I7</accession>
<dbReference type="GO" id="GO:0005737">
    <property type="term" value="C:cytoplasm"/>
    <property type="evidence" value="ECO:0007669"/>
    <property type="project" value="TreeGrafter"/>
</dbReference>
<dbReference type="Proteomes" id="UP000616608">
    <property type="component" value="Unassembled WGS sequence"/>
</dbReference>
<gene>
    <name evidence="3" type="ORF">GCM10007425_27970</name>
</gene>
<reference evidence="3" key="2">
    <citation type="submission" date="2020-09" db="EMBL/GenBank/DDBJ databases">
        <authorList>
            <person name="Sun Q."/>
            <person name="Zhou Y."/>
        </authorList>
    </citation>
    <scope>NUCLEOTIDE SEQUENCE</scope>
    <source>
        <strain evidence="3">CGMCC 1.15760</strain>
    </source>
</reference>
<evidence type="ECO:0000313" key="4">
    <source>
        <dbReference type="Proteomes" id="UP000616608"/>
    </source>
</evidence>
<dbReference type="Gene3D" id="3.10.620.30">
    <property type="match status" value="1"/>
</dbReference>
<feature type="chain" id="PRO_5037665786" description="Transglutaminase-like domain-containing protein" evidence="1">
    <location>
        <begin position="23"/>
        <end position="559"/>
    </location>
</feature>
<evidence type="ECO:0000313" key="3">
    <source>
        <dbReference type="EMBL" id="GGG31732.1"/>
    </source>
</evidence>
<dbReference type="EMBL" id="BMJT01000011">
    <property type="protein sequence ID" value="GGG31732.1"/>
    <property type="molecule type" value="Genomic_DNA"/>
</dbReference>
<evidence type="ECO:0000259" key="2">
    <source>
        <dbReference type="SMART" id="SM00460"/>
    </source>
</evidence>
<dbReference type="InterPro" id="IPR008964">
    <property type="entry name" value="Invasin/intimin_cell_adhesion"/>
</dbReference>
<dbReference type="InterPro" id="IPR048734">
    <property type="entry name" value="HL_N-beta"/>
</dbReference>
<dbReference type="PANTHER" id="PTHR46333">
    <property type="entry name" value="CYTOKINESIS PROTEIN 3"/>
    <property type="match status" value="1"/>
</dbReference>
<dbReference type="Gene3D" id="2.60.40.1080">
    <property type="match status" value="1"/>
</dbReference>
<sequence length="559" mass="62579">MKKFTMIAAVTALLTVPNAALAETLSSNDTYSKNTEYTIKNTYVTQMTDQITAGMQKRQPKINITYRGNFDNTKADLRQSIENVLQNDEYLAYDYRGYDAKWSGYDGKVTIELTMRYSQTYDQVQYVDRKAKEIVNQVTNSSMNNHEKVKAIHDYIVLNTAYDHVGMNQAINTPYHALTTGKTLCNGYAMLTYRMLQEVGIPTRLISGEAGQGADTIGHVWNLVQLDGKWYHLDTTWDDPIPDRKNEVSYDYYMLTDNMIRTDHFFKTGGLNNHDKPYPVATANYVDTIKQYPAVQRELGLNYLYANDASQLTSQIVGQLNRFENNFTVVFNGSQHAIANAMQQAVNQANHGKISYTISQTPRVPGHIIQVRAQYANDAQVSDVKISLPTNMQVGDGVPAKAHAVLSNGQSFAVHNEATYATSDARVATVENGVVIAKSTGKATITVNYRGVERKQVISVQSAPKRLFYPLQGIASVGEAMQVDPKKAWTFTFDEEVQAADVYVTTAYGERVAIQVIQQGNKVIVAPRNAYQSKMTYFAVIEATTSKEETPISYRFTIK</sequence>
<protein>
    <recommendedName>
        <fullName evidence="2">Transglutaminase-like domain-containing protein</fullName>
    </recommendedName>
</protein>
<dbReference type="PANTHER" id="PTHR46333:SF2">
    <property type="entry name" value="CYTOKINESIS PROTEIN 3"/>
    <property type="match status" value="1"/>
</dbReference>
<dbReference type="Pfam" id="PF21461">
    <property type="entry name" value="HL_N-beta"/>
    <property type="match status" value="1"/>
</dbReference>
<dbReference type="Pfam" id="PF01841">
    <property type="entry name" value="Transglut_core"/>
    <property type="match status" value="1"/>
</dbReference>
<evidence type="ECO:0000256" key="1">
    <source>
        <dbReference type="SAM" id="SignalP"/>
    </source>
</evidence>
<proteinExistence type="predicted"/>
<keyword evidence="1" id="KW-0732">Signal</keyword>
<keyword evidence="4" id="KW-1185">Reference proteome</keyword>
<reference evidence="3" key="1">
    <citation type="journal article" date="2014" name="Int. J. Syst. Evol. Microbiol.">
        <title>Complete genome sequence of Corynebacterium casei LMG S-19264T (=DSM 44701T), isolated from a smear-ripened cheese.</title>
        <authorList>
            <consortium name="US DOE Joint Genome Institute (JGI-PGF)"/>
            <person name="Walter F."/>
            <person name="Albersmeier A."/>
            <person name="Kalinowski J."/>
            <person name="Ruckert C."/>
        </authorList>
    </citation>
    <scope>NUCLEOTIDE SEQUENCE</scope>
    <source>
        <strain evidence="3">CGMCC 1.15760</strain>
    </source>
</reference>
<dbReference type="InterPro" id="IPR052557">
    <property type="entry name" value="CAP/Cytokinesis_protein"/>
</dbReference>